<feature type="domain" description="Cytochrome c" evidence="8">
    <location>
        <begin position="115"/>
        <end position="202"/>
    </location>
</feature>
<dbReference type="AlphaFoldDB" id="A0A170PRL0"/>
<keyword evidence="4" id="KW-0479">Metal-binding</keyword>
<evidence type="ECO:0000313" key="9">
    <source>
        <dbReference type="EMBL" id="CUS53106.1"/>
    </source>
</evidence>
<name>A0A170PRL0_9ZZZZ</name>
<feature type="domain" description="Cytochrome c" evidence="8">
    <location>
        <begin position="25"/>
        <end position="103"/>
    </location>
</feature>
<dbReference type="InterPro" id="IPR036909">
    <property type="entry name" value="Cyt_c-like_dom_sf"/>
</dbReference>
<dbReference type="PANTHER" id="PTHR33751">
    <property type="entry name" value="CBB3-TYPE CYTOCHROME C OXIDASE SUBUNIT FIXP"/>
    <property type="match status" value="1"/>
</dbReference>
<dbReference type="Gene3D" id="1.10.760.10">
    <property type="entry name" value="Cytochrome c-like domain"/>
    <property type="match status" value="2"/>
</dbReference>
<comment type="subcellular location">
    <subcellularLocation>
        <location evidence="1">Periplasm</location>
    </subcellularLocation>
</comment>
<dbReference type="PIRSF" id="PIRSF000005">
    <property type="entry name" value="Cytochrome_c4"/>
    <property type="match status" value="1"/>
</dbReference>
<dbReference type="PANTHER" id="PTHR33751:SF9">
    <property type="entry name" value="CYTOCHROME C4"/>
    <property type="match status" value="1"/>
</dbReference>
<dbReference type="EMBL" id="CZRL01000094">
    <property type="protein sequence ID" value="CUS53106.1"/>
    <property type="molecule type" value="Genomic_DNA"/>
</dbReference>
<gene>
    <name evidence="9" type="ORF">MGWOODY_XGa2754</name>
</gene>
<dbReference type="GO" id="GO:0005506">
    <property type="term" value="F:iron ion binding"/>
    <property type="evidence" value="ECO:0007669"/>
    <property type="project" value="InterPro"/>
</dbReference>
<evidence type="ECO:0000256" key="5">
    <source>
        <dbReference type="ARBA" id="ARBA00022764"/>
    </source>
</evidence>
<dbReference type="SUPFAM" id="SSF46626">
    <property type="entry name" value="Cytochrome c"/>
    <property type="match status" value="2"/>
</dbReference>
<dbReference type="Pfam" id="PF00034">
    <property type="entry name" value="Cytochrom_C"/>
    <property type="match status" value="1"/>
</dbReference>
<protein>
    <submittedName>
        <fullName evidence="9">Cytochrome c4</fullName>
    </submittedName>
</protein>
<keyword evidence="6" id="KW-0249">Electron transport</keyword>
<evidence type="ECO:0000256" key="2">
    <source>
        <dbReference type="ARBA" id="ARBA00022448"/>
    </source>
</evidence>
<evidence type="ECO:0000256" key="3">
    <source>
        <dbReference type="ARBA" id="ARBA00022617"/>
    </source>
</evidence>
<keyword evidence="2" id="KW-0813">Transport</keyword>
<evidence type="ECO:0000256" key="4">
    <source>
        <dbReference type="ARBA" id="ARBA00022723"/>
    </source>
</evidence>
<dbReference type="InterPro" id="IPR050597">
    <property type="entry name" value="Cytochrome_c_Oxidase_Subunit"/>
</dbReference>
<dbReference type="InterPro" id="IPR024167">
    <property type="entry name" value="Cytochrome_c4-like"/>
</dbReference>
<evidence type="ECO:0000256" key="7">
    <source>
        <dbReference type="ARBA" id="ARBA00023004"/>
    </source>
</evidence>
<dbReference type="Pfam" id="PF13442">
    <property type="entry name" value="Cytochrome_CBB3"/>
    <property type="match status" value="1"/>
</dbReference>
<organism evidence="9">
    <name type="scientific">hydrothermal vent metagenome</name>
    <dbReference type="NCBI Taxonomy" id="652676"/>
    <lineage>
        <taxon>unclassified sequences</taxon>
        <taxon>metagenomes</taxon>
        <taxon>ecological metagenomes</taxon>
    </lineage>
</organism>
<keyword evidence="3" id="KW-0349">Heme</keyword>
<dbReference type="InterPro" id="IPR009056">
    <property type="entry name" value="Cyt_c-like_dom"/>
</dbReference>
<dbReference type="GO" id="GO:0020037">
    <property type="term" value="F:heme binding"/>
    <property type="evidence" value="ECO:0007669"/>
    <property type="project" value="InterPro"/>
</dbReference>
<dbReference type="PROSITE" id="PS51007">
    <property type="entry name" value="CYTC"/>
    <property type="match status" value="2"/>
</dbReference>
<evidence type="ECO:0000256" key="1">
    <source>
        <dbReference type="ARBA" id="ARBA00004418"/>
    </source>
</evidence>
<dbReference type="GO" id="GO:0042597">
    <property type="term" value="C:periplasmic space"/>
    <property type="evidence" value="ECO:0007669"/>
    <property type="project" value="UniProtKB-SubCell"/>
</dbReference>
<evidence type="ECO:0000256" key="6">
    <source>
        <dbReference type="ARBA" id="ARBA00022982"/>
    </source>
</evidence>
<dbReference type="GO" id="GO:0009055">
    <property type="term" value="F:electron transfer activity"/>
    <property type="evidence" value="ECO:0007669"/>
    <property type="project" value="InterPro"/>
</dbReference>
<reference evidence="9" key="1">
    <citation type="submission" date="2015-10" db="EMBL/GenBank/DDBJ databases">
        <authorList>
            <person name="Gilbert D.G."/>
        </authorList>
    </citation>
    <scope>NUCLEOTIDE SEQUENCE</scope>
</reference>
<evidence type="ECO:0000259" key="8">
    <source>
        <dbReference type="PROSITE" id="PS51007"/>
    </source>
</evidence>
<proteinExistence type="predicted"/>
<sequence>MKRLVMITIWISLAIFAAGAIQADGDPAAGQDKSQICAGCHGLDGNSLMPQNPVLAGQVPGYIAQQLAQFKSGVRKNAIMAGMTQLLSKQDMQDLDAWFSSQTAPSRIVSADDLELAHTGEKLYRGGDSEMSVPACMGCHGPAGFGIPPNYPRLTGQWPTYLENQLLAFKDGQRASPIMGPIAFRLSAEQIKALAVYMSALQ</sequence>
<keyword evidence="5" id="KW-0574">Periplasm</keyword>
<accession>A0A170PRL0</accession>
<keyword evidence="7" id="KW-0408">Iron</keyword>